<dbReference type="Pfam" id="PF08883">
    <property type="entry name" value="DOPA_dioxygen"/>
    <property type="match status" value="1"/>
</dbReference>
<keyword evidence="1" id="KW-0732">Signal</keyword>
<sequence>MFVVNMPRVLLFVLFAAFVVSVGAHSTLYPHVAKNQQVDLENPPAILSFHIHITYTVFHQSVIDEAMALREKTREAFKTYLGPDCDGRYDYGYLCMIADHDFNTTLEGGPFVSGEWSMFVPVPYYQLVVPWMFQHRGNFSLIVHPNTGYEYEDHTIWAMWAGEPWPLDLTIFSQGEQTNEFGQTRGDSGNPVCLTEGAVCGDTTFGPSTLCCFDLACRKAESFPNFSLHPFSLSEYSVYRCI</sequence>
<dbReference type="AlphaFoldDB" id="A0A7S4MCY0"/>
<evidence type="ECO:0000256" key="1">
    <source>
        <dbReference type="SAM" id="SignalP"/>
    </source>
</evidence>
<dbReference type="InterPro" id="IPR014980">
    <property type="entry name" value="DOPA_dioxygen"/>
</dbReference>
<feature type="chain" id="PRO_5030606338" evidence="1">
    <location>
        <begin position="25"/>
        <end position="242"/>
    </location>
</feature>
<feature type="signal peptide" evidence="1">
    <location>
        <begin position="1"/>
        <end position="24"/>
    </location>
</feature>
<protein>
    <submittedName>
        <fullName evidence="2">Uncharacterized protein</fullName>
    </submittedName>
</protein>
<evidence type="ECO:0000313" key="2">
    <source>
        <dbReference type="EMBL" id="CAE2214332.1"/>
    </source>
</evidence>
<gene>
    <name evidence="2" type="ORF">VSP0166_LOCUS6526</name>
</gene>
<name>A0A7S4MCY0_9EUKA</name>
<dbReference type="Gene3D" id="3.30.70.1240">
    <property type="entry name" value="DOPA-like domains"/>
    <property type="match status" value="1"/>
</dbReference>
<dbReference type="SUPFAM" id="SSF143410">
    <property type="entry name" value="DOPA-like"/>
    <property type="match status" value="1"/>
</dbReference>
<dbReference type="PANTHER" id="PTHR36423">
    <property type="entry name" value="AFR070WP"/>
    <property type="match status" value="1"/>
</dbReference>
<dbReference type="EMBL" id="HBKP01009252">
    <property type="protein sequence ID" value="CAE2214332.1"/>
    <property type="molecule type" value="Transcribed_RNA"/>
</dbReference>
<reference evidence="2" key="1">
    <citation type="submission" date="2021-01" db="EMBL/GenBank/DDBJ databases">
        <authorList>
            <person name="Corre E."/>
            <person name="Pelletier E."/>
            <person name="Niang G."/>
            <person name="Scheremetjew M."/>
            <person name="Finn R."/>
            <person name="Kale V."/>
            <person name="Holt S."/>
            <person name="Cochrane G."/>
            <person name="Meng A."/>
            <person name="Brown T."/>
            <person name="Cohen L."/>
        </authorList>
    </citation>
    <scope>NUCLEOTIDE SEQUENCE</scope>
    <source>
        <strain evidence="2">DIVA3 518/3/11/1/6</strain>
    </source>
</reference>
<organism evidence="2">
    <name type="scientific">Vannella robusta</name>
    <dbReference type="NCBI Taxonomy" id="1487602"/>
    <lineage>
        <taxon>Eukaryota</taxon>
        <taxon>Amoebozoa</taxon>
        <taxon>Discosea</taxon>
        <taxon>Flabellinia</taxon>
        <taxon>Vannellidae</taxon>
        <taxon>Vannella</taxon>
    </lineage>
</organism>
<dbReference type="PANTHER" id="PTHR36423:SF2">
    <property type="entry name" value="AFR070WP"/>
    <property type="match status" value="1"/>
</dbReference>
<proteinExistence type="predicted"/>
<dbReference type="InterPro" id="IPR023389">
    <property type="entry name" value="DOPA-like_sf"/>
</dbReference>
<accession>A0A7S4MCY0</accession>